<gene>
    <name evidence="2" type="ORF">CR513_54376</name>
</gene>
<reference evidence="2" key="1">
    <citation type="submission" date="2018-05" db="EMBL/GenBank/DDBJ databases">
        <title>Draft genome of Mucuna pruriens seed.</title>
        <authorList>
            <person name="Nnadi N.E."/>
            <person name="Vos R."/>
            <person name="Hasami M.H."/>
            <person name="Devisetty U.K."/>
            <person name="Aguiy J.C."/>
        </authorList>
    </citation>
    <scope>NUCLEOTIDE SEQUENCE [LARGE SCALE GENOMIC DNA]</scope>
    <source>
        <strain evidence="2">JCA_2017</strain>
    </source>
</reference>
<organism evidence="2 3">
    <name type="scientific">Mucuna pruriens</name>
    <name type="common">Velvet bean</name>
    <name type="synonym">Dolichos pruriens</name>
    <dbReference type="NCBI Taxonomy" id="157652"/>
    <lineage>
        <taxon>Eukaryota</taxon>
        <taxon>Viridiplantae</taxon>
        <taxon>Streptophyta</taxon>
        <taxon>Embryophyta</taxon>
        <taxon>Tracheophyta</taxon>
        <taxon>Spermatophyta</taxon>
        <taxon>Magnoliopsida</taxon>
        <taxon>eudicotyledons</taxon>
        <taxon>Gunneridae</taxon>
        <taxon>Pentapetalae</taxon>
        <taxon>rosids</taxon>
        <taxon>fabids</taxon>
        <taxon>Fabales</taxon>
        <taxon>Fabaceae</taxon>
        <taxon>Papilionoideae</taxon>
        <taxon>50 kb inversion clade</taxon>
        <taxon>NPAAA clade</taxon>
        <taxon>indigoferoid/millettioid clade</taxon>
        <taxon>Phaseoleae</taxon>
        <taxon>Mucuna</taxon>
    </lineage>
</organism>
<evidence type="ECO:0000313" key="3">
    <source>
        <dbReference type="Proteomes" id="UP000257109"/>
    </source>
</evidence>
<feature type="compositionally biased region" description="Basic and acidic residues" evidence="1">
    <location>
        <begin position="1"/>
        <end position="19"/>
    </location>
</feature>
<dbReference type="EMBL" id="QJKJ01013258">
    <property type="protein sequence ID" value="RDX66823.1"/>
    <property type="molecule type" value="Genomic_DNA"/>
</dbReference>
<comment type="caution">
    <text evidence="2">The sequence shown here is derived from an EMBL/GenBank/DDBJ whole genome shotgun (WGS) entry which is preliminary data.</text>
</comment>
<evidence type="ECO:0000256" key="1">
    <source>
        <dbReference type="SAM" id="MobiDB-lite"/>
    </source>
</evidence>
<feature type="non-terminal residue" evidence="2">
    <location>
        <position position="1"/>
    </location>
</feature>
<dbReference type="AlphaFoldDB" id="A0A371EL95"/>
<name>A0A371EL95_MUCPR</name>
<evidence type="ECO:0000313" key="2">
    <source>
        <dbReference type="EMBL" id="RDX66823.1"/>
    </source>
</evidence>
<accession>A0A371EL95</accession>
<evidence type="ECO:0008006" key="4">
    <source>
        <dbReference type="Google" id="ProtNLM"/>
    </source>
</evidence>
<protein>
    <recommendedName>
        <fullName evidence="4">Retrotransposon gag domain-containing protein</fullName>
    </recommendedName>
</protein>
<feature type="region of interest" description="Disordered" evidence="1">
    <location>
        <begin position="1"/>
        <end position="25"/>
    </location>
</feature>
<dbReference type="Proteomes" id="UP000257109">
    <property type="component" value="Unassembled WGS sequence"/>
</dbReference>
<sequence length="82" mass="9877">MERNKREERRERHGRRGEAREEELDMSSSEACHPRVWWLCLDIVDSSVKGDKDLNVKIQRLHQGPFSMEQYHKKMEIDLLRA</sequence>
<keyword evidence="3" id="KW-1185">Reference proteome</keyword>
<proteinExistence type="predicted"/>